<organism evidence="1 2">
    <name type="scientific">Emticicia aquatica</name>
    <dbReference type="NCBI Taxonomy" id="1681835"/>
    <lineage>
        <taxon>Bacteria</taxon>
        <taxon>Pseudomonadati</taxon>
        <taxon>Bacteroidota</taxon>
        <taxon>Cytophagia</taxon>
        <taxon>Cytophagales</taxon>
        <taxon>Leadbetterellaceae</taxon>
        <taxon>Emticicia</taxon>
    </lineage>
</organism>
<accession>A0ABM9AJN8</accession>
<dbReference type="Gene3D" id="1.50.10.10">
    <property type="match status" value="1"/>
</dbReference>
<dbReference type="InterPro" id="IPR012341">
    <property type="entry name" value="6hp_glycosidase-like_sf"/>
</dbReference>
<reference evidence="1" key="1">
    <citation type="submission" date="2021-12" db="EMBL/GenBank/DDBJ databases">
        <authorList>
            <person name="Rodrigo-Torres L."/>
            <person name="Arahal R. D."/>
            <person name="Lucena T."/>
        </authorList>
    </citation>
    <scope>NUCLEOTIDE SEQUENCE</scope>
    <source>
        <strain evidence="1">CECT 8858</strain>
    </source>
</reference>
<dbReference type="SUPFAM" id="SSF48208">
    <property type="entry name" value="Six-hairpin glycosidases"/>
    <property type="match status" value="1"/>
</dbReference>
<evidence type="ECO:0000313" key="1">
    <source>
        <dbReference type="EMBL" id="CAH0993923.1"/>
    </source>
</evidence>
<evidence type="ECO:0000313" key="2">
    <source>
        <dbReference type="Proteomes" id="UP000837932"/>
    </source>
</evidence>
<dbReference type="Proteomes" id="UP000837932">
    <property type="component" value="Unassembled WGS sequence"/>
</dbReference>
<dbReference type="Gene3D" id="2.70.98.50">
    <property type="entry name" value="putative glycoside hydrolase family protein from bacillus halodurans"/>
    <property type="match status" value="1"/>
</dbReference>
<proteinExistence type="predicted"/>
<name>A0ABM9AJN8_9BACT</name>
<dbReference type="InterPro" id="IPR008928">
    <property type="entry name" value="6-hairpin_glycosidase_sf"/>
</dbReference>
<dbReference type="EMBL" id="CAKLPY010000001">
    <property type="protein sequence ID" value="CAH0993923.1"/>
    <property type="molecule type" value="Genomic_DNA"/>
</dbReference>
<evidence type="ECO:0008006" key="3">
    <source>
        <dbReference type="Google" id="ProtNLM"/>
    </source>
</evidence>
<keyword evidence="2" id="KW-1185">Reference proteome</keyword>
<protein>
    <recommendedName>
        <fullName evidence="3">Glycosyl hydrolase family 65</fullName>
    </recommendedName>
</protein>
<gene>
    <name evidence="1" type="ORF">EMA8858_00028</name>
</gene>
<comment type="caution">
    <text evidence="1">The sequence shown here is derived from an EMBL/GenBank/DDBJ whole genome shotgun (WGS) entry which is preliminary data.</text>
</comment>
<sequence length="725" mass="83736">MIAILFLRPIFEKNKPMIKYYIFIFTLLFYQFSVFSQKIDRKTVVERHQVNVTKIDTLSSLSVGNGHFAFTVDATGLQTFPDFYANGVPLGAQSEWGWHSFPNIENYKIEETLKELNSHGRKVPYAAQWNEPKRKKDASDFVRQNPHRLQLGNIGFELFKKDQSKTQTTDIQDIKQTLNPYTGEIKSHFVFDGETVDVQTFCHQQHDIIAVKVQSNLIKSGRLKIRLRLPYPTDKFIDAGNNWSKIERHSSKIITSTSNQATVKHTLDQDQYFIHLTWSNNGKLKEIEPHYFLFEPSNSTGNLTFNCQFSPQNISSKNTFVAIQNSSILHWQKFWHSGGAIDFAGSTDPRANELERQIILSEYLTKIQCAGSAPPQETGLIYNSWFGKPHLEMHWWHAVHFALWGRVELLEKSLGWYKKALPTARIIAQRQGFTGARWPKMTDNEGGETSSSVGSYLLWQQPHIITFSELVYRQKPTKQTLEKYKEVVFETADFMASFAYFDQQKGKYILGKGIISAQERFKPEDTFNPTYELNYWYQALTIAQNWRKRLGLKPNENWQKVIDNLSPLPIKDGVYLATENAQDSYLNPVYLTDHPAVLCTLGMLPETSMLDKPTMKRTFEKVWEVWDWQDTWGWDFPMVAMTATRLDLPEKAIDGLMMKIRTNTYLNNGHNYQDARLRIYLPGNGGLLTAVALMCAGYDDCKNSNPGFPKDGSWKVKWEGLEKFF</sequence>